<dbReference type="Gene3D" id="3.30.200.20">
    <property type="entry name" value="Phosphorylase Kinase, domain 1"/>
    <property type="match status" value="1"/>
</dbReference>
<gene>
    <name evidence="9" type="ORF">R5U08_42260</name>
</gene>
<dbReference type="Proteomes" id="UP001305002">
    <property type="component" value="Plasmid unnamed"/>
</dbReference>
<keyword evidence="9" id="KW-0614">Plasmid</keyword>
<dbReference type="PROSITE" id="PS00107">
    <property type="entry name" value="PROTEIN_KINASE_ATP"/>
    <property type="match status" value="1"/>
</dbReference>
<dbReference type="InterPro" id="IPR008271">
    <property type="entry name" value="Ser/Thr_kinase_AS"/>
</dbReference>
<reference evidence="9 10" key="2">
    <citation type="journal article" date="2024" name="Microb. Biotechnol.">
        <title>The involvement of multiple ABC transporters in daunorubicin efflux in Streptomyces coeruleorubidus.</title>
        <authorList>
            <person name="Dong J."/>
            <person name="Ning J."/>
            <person name="Tian Y."/>
            <person name="Li H."/>
            <person name="Chen H."/>
            <person name="Guan W."/>
        </authorList>
    </citation>
    <scope>NUCLEOTIDE SEQUENCE [LARGE SCALE GENOMIC DNA]</scope>
    <source>
        <strain evidence="9 10">CICC 11043</strain>
    </source>
</reference>
<keyword evidence="10" id="KW-1185">Reference proteome</keyword>
<dbReference type="InterPro" id="IPR000719">
    <property type="entry name" value="Prot_kinase_dom"/>
</dbReference>
<dbReference type="CDD" id="cd14014">
    <property type="entry name" value="STKc_PknB_like"/>
    <property type="match status" value="1"/>
</dbReference>
<evidence type="ECO:0000256" key="4">
    <source>
        <dbReference type="ARBA" id="ARBA00022741"/>
    </source>
</evidence>
<dbReference type="InterPro" id="IPR017441">
    <property type="entry name" value="Protein_kinase_ATP_BS"/>
</dbReference>
<evidence type="ECO:0000313" key="9">
    <source>
        <dbReference type="EMBL" id="WOT40711.1"/>
    </source>
</evidence>
<dbReference type="SUPFAM" id="SSF56112">
    <property type="entry name" value="Protein kinase-like (PK-like)"/>
    <property type="match status" value="1"/>
</dbReference>
<dbReference type="PROSITE" id="PS00108">
    <property type="entry name" value="PROTEIN_KINASE_ST"/>
    <property type="match status" value="1"/>
</dbReference>
<organism evidence="9 10">
    <name type="scientific">Streptomyces coeruleorubidus</name>
    <dbReference type="NCBI Taxonomy" id="116188"/>
    <lineage>
        <taxon>Bacteria</taxon>
        <taxon>Bacillati</taxon>
        <taxon>Actinomycetota</taxon>
        <taxon>Actinomycetes</taxon>
        <taxon>Kitasatosporales</taxon>
        <taxon>Streptomycetaceae</taxon>
        <taxon>Streptomyces</taxon>
    </lineage>
</organism>
<keyword evidence="6 7" id="KW-0067">ATP-binding</keyword>
<evidence type="ECO:0000256" key="1">
    <source>
        <dbReference type="ARBA" id="ARBA00012513"/>
    </source>
</evidence>
<dbReference type="SMART" id="SM00220">
    <property type="entry name" value="S_TKc"/>
    <property type="match status" value="1"/>
</dbReference>
<feature type="domain" description="Protein kinase" evidence="8">
    <location>
        <begin position="16"/>
        <end position="279"/>
    </location>
</feature>
<keyword evidence="3 9" id="KW-0808">Transferase</keyword>
<dbReference type="RefSeq" id="WP_317928377.1">
    <property type="nucleotide sequence ID" value="NZ_CP137525.1"/>
</dbReference>
<feature type="binding site" evidence="7">
    <location>
        <position position="45"/>
    </location>
    <ligand>
        <name>ATP</name>
        <dbReference type="ChEBI" id="CHEBI:30616"/>
    </ligand>
</feature>
<dbReference type="GO" id="GO:0004674">
    <property type="term" value="F:protein serine/threonine kinase activity"/>
    <property type="evidence" value="ECO:0007669"/>
    <property type="project" value="UniProtKB-EC"/>
</dbReference>
<evidence type="ECO:0000313" key="10">
    <source>
        <dbReference type="Proteomes" id="UP001305002"/>
    </source>
</evidence>
<reference evidence="9 10" key="1">
    <citation type="journal article" date="2021" name="J. Microbiol. Biotechnol.">
        <title>An Efficient Markerless Deletion System Suitable for the Industrial Strains of Streptomyces.</title>
        <authorList>
            <person name="Dong J."/>
            <person name="Wei J."/>
            <person name="Li H."/>
            <person name="Zhao S."/>
            <person name="Guan W."/>
        </authorList>
    </citation>
    <scope>NUCLEOTIDE SEQUENCE [LARGE SCALE GENOMIC DNA]</scope>
    <source>
        <strain evidence="9 10">CICC 11043</strain>
    </source>
</reference>
<dbReference type="EC" id="2.7.11.1" evidence="1"/>
<accession>A0ABZ0KTI0</accession>
<evidence type="ECO:0000259" key="8">
    <source>
        <dbReference type="PROSITE" id="PS50011"/>
    </source>
</evidence>
<geneLocation type="plasmid" evidence="9 10">
    <name>unnamed</name>
</geneLocation>
<dbReference type="PROSITE" id="PS50011">
    <property type="entry name" value="PROTEIN_KINASE_DOM"/>
    <property type="match status" value="1"/>
</dbReference>
<evidence type="ECO:0000256" key="5">
    <source>
        <dbReference type="ARBA" id="ARBA00022777"/>
    </source>
</evidence>
<proteinExistence type="predicted"/>
<dbReference type="PANTHER" id="PTHR43289">
    <property type="entry name" value="MITOGEN-ACTIVATED PROTEIN KINASE KINASE KINASE 20-RELATED"/>
    <property type="match status" value="1"/>
</dbReference>
<dbReference type="Gene3D" id="1.10.510.10">
    <property type="entry name" value="Transferase(Phosphotransferase) domain 1"/>
    <property type="match status" value="1"/>
</dbReference>
<evidence type="ECO:0000256" key="6">
    <source>
        <dbReference type="ARBA" id="ARBA00022840"/>
    </source>
</evidence>
<sequence length="287" mass="30538">MDRYQPIQLGAQIAGYQVESEIGRGGMGVVYLAKDLRLGRAVALKVLAPELTHSDDFRRRFLYESRMAAAIDHPHIVPIFAAGEASGVLYIAMRYVSGPDLGALLDRDGPLPVTRAMRVAAQAASALDAAHEHNLVHGDVKPGNILVATQGVGDDLYAYLTDFGLAKPRLDASFFTSVGEFVGTMDYVSPEKISGGSVDGRSDLYSLACIVYQALAGEPAFQRDDDIALLWAHQYDPPPELSGKRPGLAPAVDRVMAKALAKSPEDRHGSCGEFVAELSAAAGGLAS</sequence>
<dbReference type="EMBL" id="CP137525">
    <property type="protein sequence ID" value="WOT40711.1"/>
    <property type="molecule type" value="Genomic_DNA"/>
</dbReference>
<protein>
    <recommendedName>
        <fullName evidence="1">non-specific serine/threonine protein kinase</fullName>
        <ecNumber evidence="1">2.7.11.1</ecNumber>
    </recommendedName>
</protein>
<keyword evidence="4 7" id="KW-0547">Nucleotide-binding</keyword>
<keyword evidence="2" id="KW-0723">Serine/threonine-protein kinase</keyword>
<name>A0ABZ0KTI0_STRC4</name>
<keyword evidence="5 9" id="KW-0418">Kinase</keyword>
<dbReference type="Pfam" id="PF00069">
    <property type="entry name" value="Pkinase"/>
    <property type="match status" value="1"/>
</dbReference>
<evidence type="ECO:0000256" key="7">
    <source>
        <dbReference type="PROSITE-ProRule" id="PRU10141"/>
    </source>
</evidence>
<evidence type="ECO:0000256" key="2">
    <source>
        <dbReference type="ARBA" id="ARBA00022527"/>
    </source>
</evidence>
<dbReference type="InterPro" id="IPR011009">
    <property type="entry name" value="Kinase-like_dom_sf"/>
</dbReference>
<dbReference type="PANTHER" id="PTHR43289:SF6">
    <property type="entry name" value="SERINE_THREONINE-PROTEIN KINASE NEKL-3"/>
    <property type="match status" value="1"/>
</dbReference>
<evidence type="ECO:0000256" key="3">
    <source>
        <dbReference type="ARBA" id="ARBA00022679"/>
    </source>
</evidence>